<organism evidence="4 5">
    <name type="scientific">Pseudoduganella dura</name>
    <dbReference type="NCBI Taxonomy" id="321982"/>
    <lineage>
        <taxon>Bacteria</taxon>
        <taxon>Pseudomonadati</taxon>
        <taxon>Pseudomonadota</taxon>
        <taxon>Betaproteobacteria</taxon>
        <taxon>Burkholderiales</taxon>
        <taxon>Oxalobacteraceae</taxon>
        <taxon>Telluria group</taxon>
        <taxon>Pseudoduganella</taxon>
    </lineage>
</organism>
<dbReference type="Proteomes" id="UP000431684">
    <property type="component" value="Unassembled WGS sequence"/>
</dbReference>
<sequence length="337" mass="39124">MAHERQRSEYLDDAQRRQVAAERSRLLWVAEWPTWLLIVAIHGGWFATLAFRHALGTALFTLLMIWWCAWYMSLQHELIHGHPTRWPWVNRLFGWAPLAVWYPYRLYRDSHLQHHVDSHLTVPALDTESSYVSPRAWAGMSAPLRRLYWFNKTFAGRMLVGPALSIGTMLAEAVREPLRGDWRNVPMWLGHIGMLGALLWWIDSAFGVSAVYYLLAIAYPAQSLAMVRSYYEHRPAAQHKQRIVLNEAGPVLRLLFLNNNLHLVHHDLPSLPWYLLPRIYQARRTAYNARSGGFHVQGYAGLMRRHAFRPVDAPVHPHMPETEQENAYDVESRTADV</sequence>
<reference evidence="4 5" key="1">
    <citation type="submission" date="2019-11" db="EMBL/GenBank/DDBJ databases">
        <title>Draft Genome Sequences of Six Type Strains of the Genus Massilia.</title>
        <authorList>
            <person name="Miess H."/>
            <person name="Frediansyah A."/>
            <person name="Goeker M."/>
            <person name="Gross H."/>
        </authorList>
    </citation>
    <scope>NUCLEOTIDE SEQUENCE [LARGE SCALE GENOMIC DNA]</scope>
    <source>
        <strain evidence="4 5">DSM 17513</strain>
    </source>
</reference>
<feature type="transmembrane region" description="Helical" evidence="2">
    <location>
        <begin position="154"/>
        <end position="173"/>
    </location>
</feature>
<dbReference type="CDD" id="cd03509">
    <property type="entry name" value="DesA_FADS-like"/>
    <property type="match status" value="1"/>
</dbReference>
<evidence type="ECO:0000313" key="4">
    <source>
        <dbReference type="EMBL" id="MUI16339.1"/>
    </source>
</evidence>
<keyword evidence="2" id="KW-0812">Transmembrane</keyword>
<keyword evidence="2" id="KW-1133">Transmembrane helix</keyword>
<name>A0A6I3XIM0_9BURK</name>
<evidence type="ECO:0000256" key="1">
    <source>
        <dbReference type="SAM" id="MobiDB-lite"/>
    </source>
</evidence>
<evidence type="ECO:0000256" key="2">
    <source>
        <dbReference type="SAM" id="Phobius"/>
    </source>
</evidence>
<evidence type="ECO:0000313" key="5">
    <source>
        <dbReference type="Proteomes" id="UP000431684"/>
    </source>
</evidence>
<evidence type="ECO:0000259" key="3">
    <source>
        <dbReference type="Pfam" id="PF00487"/>
    </source>
</evidence>
<feature type="region of interest" description="Disordered" evidence="1">
    <location>
        <begin position="314"/>
        <end position="337"/>
    </location>
</feature>
<dbReference type="InterPro" id="IPR005804">
    <property type="entry name" value="FA_desaturase_dom"/>
</dbReference>
<comment type="caution">
    <text evidence="4">The sequence shown here is derived from an EMBL/GenBank/DDBJ whole genome shotgun (WGS) entry which is preliminary data.</text>
</comment>
<keyword evidence="5" id="KW-1185">Reference proteome</keyword>
<feature type="transmembrane region" description="Helical" evidence="2">
    <location>
        <begin position="26"/>
        <end position="47"/>
    </location>
</feature>
<feature type="transmembrane region" description="Helical" evidence="2">
    <location>
        <begin position="208"/>
        <end position="231"/>
    </location>
</feature>
<dbReference type="Pfam" id="PF00487">
    <property type="entry name" value="FA_desaturase"/>
    <property type="match status" value="1"/>
</dbReference>
<dbReference type="GO" id="GO:0006629">
    <property type="term" value="P:lipid metabolic process"/>
    <property type="evidence" value="ECO:0007669"/>
    <property type="project" value="InterPro"/>
</dbReference>
<feature type="domain" description="Fatty acid desaturase" evidence="3">
    <location>
        <begin position="58"/>
        <end position="287"/>
    </location>
</feature>
<keyword evidence="2" id="KW-0472">Membrane</keyword>
<dbReference type="EMBL" id="WNWM01000002">
    <property type="protein sequence ID" value="MUI16339.1"/>
    <property type="molecule type" value="Genomic_DNA"/>
</dbReference>
<proteinExistence type="predicted"/>
<accession>A0A6I3XIM0</accession>
<protein>
    <submittedName>
        <fullName evidence="4">Fatty acid desaturase</fullName>
    </submittedName>
</protein>
<dbReference type="RefSeq" id="WP_189441966.1">
    <property type="nucleotide sequence ID" value="NZ_BMWU01000023.1"/>
</dbReference>
<gene>
    <name evidence="4" type="ORF">GJV26_28360</name>
</gene>
<feature type="transmembrane region" description="Helical" evidence="2">
    <location>
        <begin position="53"/>
        <end position="74"/>
    </location>
</feature>
<dbReference type="AlphaFoldDB" id="A0A6I3XIM0"/>